<keyword evidence="3" id="KW-0349">Heme</keyword>
<dbReference type="PANTHER" id="PTHR24305:SF210">
    <property type="entry name" value="CYTOCHROME P450 MONOOXYGENASE ASQL-RELATED"/>
    <property type="match status" value="1"/>
</dbReference>
<organism evidence="7 8">
    <name type="scientific">Sporothrix eucalyptigena</name>
    <dbReference type="NCBI Taxonomy" id="1812306"/>
    <lineage>
        <taxon>Eukaryota</taxon>
        <taxon>Fungi</taxon>
        <taxon>Dikarya</taxon>
        <taxon>Ascomycota</taxon>
        <taxon>Pezizomycotina</taxon>
        <taxon>Sordariomycetes</taxon>
        <taxon>Sordariomycetidae</taxon>
        <taxon>Ophiostomatales</taxon>
        <taxon>Ophiostomataceae</taxon>
        <taxon>Sporothrix</taxon>
    </lineage>
</organism>
<dbReference type="Gene3D" id="1.10.630.10">
    <property type="entry name" value="Cytochrome P450"/>
    <property type="match status" value="1"/>
</dbReference>
<feature type="transmembrane region" description="Helical" evidence="6">
    <location>
        <begin position="13"/>
        <end position="34"/>
    </location>
</feature>
<evidence type="ECO:0000256" key="6">
    <source>
        <dbReference type="SAM" id="Phobius"/>
    </source>
</evidence>
<accession>A0ABP0BY29</accession>
<keyword evidence="6" id="KW-0812">Transmembrane</keyword>
<dbReference type="Proteomes" id="UP001642482">
    <property type="component" value="Unassembled WGS sequence"/>
</dbReference>
<keyword evidence="8" id="KW-1185">Reference proteome</keyword>
<evidence type="ECO:0000256" key="2">
    <source>
        <dbReference type="ARBA" id="ARBA00010617"/>
    </source>
</evidence>
<name>A0ABP0BY29_9PEZI</name>
<dbReference type="PRINTS" id="PR00463">
    <property type="entry name" value="EP450I"/>
</dbReference>
<evidence type="ECO:0000256" key="5">
    <source>
        <dbReference type="ARBA" id="ARBA00023004"/>
    </source>
</evidence>
<comment type="cofactor">
    <cofactor evidence="1">
        <name>heme</name>
        <dbReference type="ChEBI" id="CHEBI:30413"/>
    </cofactor>
</comment>
<dbReference type="CDD" id="cd11058">
    <property type="entry name" value="CYP60B-like"/>
    <property type="match status" value="1"/>
</dbReference>
<dbReference type="InterPro" id="IPR002401">
    <property type="entry name" value="Cyt_P450_E_grp-I"/>
</dbReference>
<comment type="caution">
    <text evidence="7">The sequence shown here is derived from an EMBL/GenBank/DDBJ whole genome shotgun (WGS) entry which is preliminary data.</text>
</comment>
<reference evidence="7 8" key="1">
    <citation type="submission" date="2024-01" db="EMBL/GenBank/DDBJ databases">
        <authorList>
            <person name="Allen C."/>
            <person name="Tagirdzhanova G."/>
        </authorList>
    </citation>
    <scope>NUCLEOTIDE SEQUENCE [LARGE SCALE GENOMIC DNA]</scope>
</reference>
<dbReference type="InterPro" id="IPR036396">
    <property type="entry name" value="Cyt_P450_sf"/>
</dbReference>
<sequence length="502" mass="56554">MFGHLLDAGFLKLVGYSTALTFLSITAYVIYNLFVSPLRSYPGPWLNAATPIPFLYHLLKGNQCQYFEDLHNQYGDVVRVTPNQLSYVAADAWKDVYERRPGHALLEKEPNFYLHPGDNVPSIVTAPRNIHIRMRRLYSHAFSEKALRDQEPLINNYVDLLIRRLAQESSKGNAVDIVRYYNWTAFDIIGDLALGEPFGCLKEGSDHPWIEATFASIKVAPMAFVGACFPSIGPYMRSFIPPSITKALEENFKFTTDKVRARLERKTDRADFMSRIIEHNDADGMTGAEIESTSNHVIIGGGETTATALSGITFNLLKNEEVMAKLKHEIRTSFSSPEDITLTRLTELPYMAAVINESLRHYPPFAGSFPRIVPDEGEVILGRPVPGKTVVSVHHWATYHNKKNFHRAEDFVPERFLGDPEFDSDSTKSFQPFLVGPRACIGKNLALFEIRIILAKLLFNFDLTLQNESKSWITGQKNFLAFEKPPLRIKLTPVPGNLAMAA</sequence>
<dbReference type="InterPro" id="IPR001128">
    <property type="entry name" value="Cyt_P450"/>
</dbReference>
<evidence type="ECO:0008006" key="9">
    <source>
        <dbReference type="Google" id="ProtNLM"/>
    </source>
</evidence>
<gene>
    <name evidence="7" type="ORF">SEUCBS140593_005423</name>
</gene>
<dbReference type="InterPro" id="IPR050121">
    <property type="entry name" value="Cytochrome_P450_monoxygenase"/>
</dbReference>
<dbReference type="PANTHER" id="PTHR24305">
    <property type="entry name" value="CYTOCHROME P450"/>
    <property type="match status" value="1"/>
</dbReference>
<keyword evidence="5" id="KW-0408">Iron</keyword>
<dbReference type="PRINTS" id="PR00385">
    <property type="entry name" value="P450"/>
</dbReference>
<evidence type="ECO:0000313" key="8">
    <source>
        <dbReference type="Proteomes" id="UP001642482"/>
    </source>
</evidence>
<comment type="similarity">
    <text evidence="2">Belongs to the cytochrome P450 family.</text>
</comment>
<keyword evidence="4" id="KW-0479">Metal-binding</keyword>
<evidence type="ECO:0000256" key="1">
    <source>
        <dbReference type="ARBA" id="ARBA00001971"/>
    </source>
</evidence>
<dbReference type="Pfam" id="PF00067">
    <property type="entry name" value="p450"/>
    <property type="match status" value="1"/>
</dbReference>
<evidence type="ECO:0000256" key="4">
    <source>
        <dbReference type="ARBA" id="ARBA00022723"/>
    </source>
</evidence>
<evidence type="ECO:0000313" key="7">
    <source>
        <dbReference type="EMBL" id="CAK7223994.1"/>
    </source>
</evidence>
<keyword evidence="6" id="KW-1133">Transmembrane helix</keyword>
<dbReference type="EMBL" id="CAWUHD010000052">
    <property type="protein sequence ID" value="CAK7223994.1"/>
    <property type="molecule type" value="Genomic_DNA"/>
</dbReference>
<evidence type="ECO:0000256" key="3">
    <source>
        <dbReference type="ARBA" id="ARBA00022617"/>
    </source>
</evidence>
<proteinExistence type="inferred from homology"/>
<dbReference type="SUPFAM" id="SSF48264">
    <property type="entry name" value="Cytochrome P450"/>
    <property type="match status" value="1"/>
</dbReference>
<protein>
    <recommendedName>
        <fullName evidence="9">Cytochrome P450</fullName>
    </recommendedName>
</protein>
<keyword evidence="6" id="KW-0472">Membrane</keyword>